<evidence type="ECO:0000313" key="2">
    <source>
        <dbReference type="Proteomes" id="UP000199501"/>
    </source>
</evidence>
<dbReference type="RefSeq" id="WP_139190766.1">
    <property type="nucleotide sequence ID" value="NZ_FMZZ01000008.1"/>
</dbReference>
<name>A0A1G6SI86_9PSEU</name>
<organism evidence="1 2">
    <name type="scientific">Actinokineospora iranica</name>
    <dbReference type="NCBI Taxonomy" id="1271860"/>
    <lineage>
        <taxon>Bacteria</taxon>
        <taxon>Bacillati</taxon>
        <taxon>Actinomycetota</taxon>
        <taxon>Actinomycetes</taxon>
        <taxon>Pseudonocardiales</taxon>
        <taxon>Pseudonocardiaceae</taxon>
        <taxon>Actinokineospora</taxon>
    </lineage>
</organism>
<dbReference type="STRING" id="1271860.SAMN05216174_1082"/>
<gene>
    <name evidence="1" type="ORF">SAMN05216174_1082</name>
</gene>
<dbReference type="Proteomes" id="UP000199501">
    <property type="component" value="Unassembled WGS sequence"/>
</dbReference>
<protein>
    <submittedName>
        <fullName evidence="1">Methylmalonyl-CoA mutase, C-terminal domain</fullName>
    </submittedName>
</protein>
<keyword evidence="2" id="KW-1185">Reference proteome</keyword>
<dbReference type="GO" id="GO:0046872">
    <property type="term" value="F:metal ion binding"/>
    <property type="evidence" value="ECO:0007669"/>
    <property type="project" value="InterPro"/>
</dbReference>
<accession>A0A1G6SI86</accession>
<sequence>MRRVRIVLAELGPGERAQAVARDLRDAGAEVIYTGRLTGPAHVVGTALQEDADAIAVDEQREAVASLLSEQDAPDVEVLGFDTVLDWASEAGREARHGR</sequence>
<dbReference type="EMBL" id="FMZZ01000008">
    <property type="protein sequence ID" value="SDD16612.1"/>
    <property type="molecule type" value="Genomic_DNA"/>
</dbReference>
<dbReference type="Gene3D" id="3.40.50.280">
    <property type="entry name" value="Cobalamin-binding domain"/>
    <property type="match status" value="1"/>
</dbReference>
<dbReference type="AlphaFoldDB" id="A0A1G6SI86"/>
<reference evidence="2" key="1">
    <citation type="submission" date="2016-10" db="EMBL/GenBank/DDBJ databases">
        <authorList>
            <person name="Varghese N."/>
            <person name="Submissions S."/>
        </authorList>
    </citation>
    <scope>NUCLEOTIDE SEQUENCE [LARGE SCALE GENOMIC DNA]</scope>
    <source>
        <strain evidence="2">IBRC-M 10403</strain>
    </source>
</reference>
<evidence type="ECO:0000313" key="1">
    <source>
        <dbReference type="EMBL" id="SDD16612.1"/>
    </source>
</evidence>
<dbReference type="InterPro" id="IPR036724">
    <property type="entry name" value="Cobalamin-bd_sf"/>
</dbReference>
<dbReference type="SUPFAM" id="SSF52242">
    <property type="entry name" value="Cobalamin (vitamin B12)-binding domain"/>
    <property type="match status" value="1"/>
</dbReference>
<dbReference type="OrthoDB" id="3624736at2"/>
<proteinExistence type="predicted"/>
<dbReference type="GO" id="GO:0031419">
    <property type="term" value="F:cobalamin binding"/>
    <property type="evidence" value="ECO:0007669"/>
    <property type="project" value="InterPro"/>
</dbReference>